<feature type="transmembrane region" description="Helical" evidence="1">
    <location>
        <begin position="38"/>
        <end position="61"/>
    </location>
</feature>
<name>A0A4R9BMW0_9MICO</name>
<keyword evidence="3" id="KW-1185">Reference proteome</keyword>
<evidence type="ECO:0008006" key="4">
    <source>
        <dbReference type="Google" id="ProtNLM"/>
    </source>
</evidence>
<dbReference type="RefSeq" id="WP_134641923.1">
    <property type="nucleotide sequence ID" value="NZ_SOHM01000033.1"/>
</dbReference>
<accession>A0A4R9BMW0</accession>
<reference evidence="2 3" key="1">
    <citation type="submission" date="2019-03" db="EMBL/GenBank/DDBJ databases">
        <title>Genomics of glacier-inhabiting Cryobacterium strains.</title>
        <authorList>
            <person name="Liu Q."/>
            <person name="Xin Y.-H."/>
        </authorList>
    </citation>
    <scope>NUCLEOTIDE SEQUENCE [LARGE SCALE GENOMIC DNA]</scope>
    <source>
        <strain evidence="2 3">Sr59</strain>
    </source>
</reference>
<keyword evidence="1" id="KW-0472">Membrane</keyword>
<dbReference type="OrthoDB" id="5196233at2"/>
<evidence type="ECO:0000313" key="2">
    <source>
        <dbReference type="EMBL" id="TFD86477.1"/>
    </source>
</evidence>
<protein>
    <recommendedName>
        <fullName evidence="4">Fimbrial assembly protein</fullName>
    </recommendedName>
</protein>
<sequence length="220" mass="22929">MSRAGKAGALVIGGEPWVDLLPPEVHRQRQAKAVRRRLGLGVIGVVAITIVGTGASVALAITAQTQLASQQALTSGLISDQGQYMEVRIVQGEVDLVTAAQQVGVSTEINWKQYLEGVQAILPPSVTISTVAVDSASPLALYGQPTAPLQGARVATVSFTAESAVLPDVPTWLDSLATLPGYADALPGSVTRAESGVYTVAITMHVNDDAYAQRFVIEGK</sequence>
<dbReference type="Proteomes" id="UP000298468">
    <property type="component" value="Unassembled WGS sequence"/>
</dbReference>
<dbReference type="AlphaFoldDB" id="A0A4R9BMW0"/>
<evidence type="ECO:0000313" key="3">
    <source>
        <dbReference type="Proteomes" id="UP000298468"/>
    </source>
</evidence>
<dbReference type="EMBL" id="SOHM01000033">
    <property type="protein sequence ID" value="TFD86477.1"/>
    <property type="molecule type" value="Genomic_DNA"/>
</dbReference>
<gene>
    <name evidence="2" type="ORF">E3T61_16355</name>
</gene>
<keyword evidence="1" id="KW-0812">Transmembrane</keyword>
<evidence type="ECO:0000256" key="1">
    <source>
        <dbReference type="SAM" id="Phobius"/>
    </source>
</evidence>
<comment type="caution">
    <text evidence="2">The sequence shown here is derived from an EMBL/GenBank/DDBJ whole genome shotgun (WGS) entry which is preliminary data.</text>
</comment>
<organism evidence="2 3">
    <name type="scientific">Cryobacterium lactosi</name>
    <dbReference type="NCBI Taxonomy" id="1259202"/>
    <lineage>
        <taxon>Bacteria</taxon>
        <taxon>Bacillati</taxon>
        <taxon>Actinomycetota</taxon>
        <taxon>Actinomycetes</taxon>
        <taxon>Micrococcales</taxon>
        <taxon>Microbacteriaceae</taxon>
        <taxon>Cryobacterium</taxon>
    </lineage>
</organism>
<proteinExistence type="predicted"/>
<keyword evidence="1" id="KW-1133">Transmembrane helix</keyword>